<name>A0A132UCT2_9BACL</name>
<dbReference type="OrthoDB" id="2479914at2"/>
<keyword evidence="2" id="KW-1185">Reference proteome</keyword>
<proteinExistence type="predicted"/>
<reference evidence="1 2" key="1">
    <citation type="submission" date="2015-08" db="EMBL/GenBank/DDBJ databases">
        <title>Genomes of Paenibacillus riograndensis.</title>
        <authorList>
            <person name="Sant'Anna F.H."/>
            <person name="Souza R."/>
            <person name="Ambrosini A."/>
            <person name="Bach E."/>
            <person name="Fernandes G."/>
            <person name="Balsanelli E."/>
            <person name="Baura V.A."/>
            <person name="Pedrosa F.O."/>
            <person name="Souza E.M."/>
            <person name="Passaglia L."/>
        </authorList>
    </citation>
    <scope>NUCLEOTIDE SEQUENCE [LARGE SCALE GENOMIC DNA]</scope>
    <source>
        <strain evidence="1 2">CAS34</strain>
    </source>
</reference>
<dbReference type="EMBL" id="LIRB01000012">
    <property type="protein sequence ID" value="KWX81497.1"/>
    <property type="molecule type" value="Genomic_DNA"/>
</dbReference>
<dbReference type="Proteomes" id="UP000070475">
    <property type="component" value="Unassembled WGS sequence"/>
</dbReference>
<dbReference type="AlphaFoldDB" id="A0A132UCT2"/>
<organism evidence="1 2">
    <name type="scientific">Paenibacillus riograndensis</name>
    <dbReference type="NCBI Taxonomy" id="483937"/>
    <lineage>
        <taxon>Bacteria</taxon>
        <taxon>Bacillati</taxon>
        <taxon>Bacillota</taxon>
        <taxon>Bacilli</taxon>
        <taxon>Bacillales</taxon>
        <taxon>Paenibacillaceae</taxon>
        <taxon>Paenibacillus</taxon>
        <taxon>Paenibacillus sonchi group</taxon>
    </lineage>
</organism>
<protein>
    <submittedName>
        <fullName evidence="1">Uncharacterized protein</fullName>
    </submittedName>
</protein>
<comment type="caution">
    <text evidence="1">The sequence shown here is derived from an EMBL/GenBank/DDBJ whole genome shotgun (WGS) entry which is preliminary data.</text>
</comment>
<evidence type="ECO:0000313" key="1">
    <source>
        <dbReference type="EMBL" id="KWX81497.1"/>
    </source>
</evidence>
<feature type="non-terminal residue" evidence="1">
    <location>
        <position position="141"/>
    </location>
</feature>
<gene>
    <name evidence="1" type="ORF">AMQ84_00035</name>
</gene>
<accession>A0A132UCT2</accession>
<sequence>MNKLETVDKALDVAQTLKHNAAAVLNNTQGVAAAEIEQLKQSIVSSSQASLNKAGEVTISKEHVTLEGNTVSSQFTEELVRKQLDSSTTALAAVSEHLPAKLGAVLSSDLTVSLTFYFPSLANRVYPLTTSIPSRHFSFFI</sequence>
<evidence type="ECO:0000313" key="2">
    <source>
        <dbReference type="Proteomes" id="UP000070475"/>
    </source>
</evidence>